<dbReference type="Gene3D" id="3.30.420.40">
    <property type="match status" value="2"/>
</dbReference>
<comment type="similarity">
    <text evidence="1">Belongs to the ROK (NagC/XylR) family.</text>
</comment>
<accession>A0A918PE23</accession>
<comment type="caution">
    <text evidence="2">The sequence shown here is derived from an EMBL/GenBank/DDBJ whole genome shotgun (WGS) entry which is preliminary data.</text>
</comment>
<dbReference type="Proteomes" id="UP000622166">
    <property type="component" value="Unassembled WGS sequence"/>
</dbReference>
<dbReference type="SUPFAM" id="SSF53067">
    <property type="entry name" value="Actin-like ATPase domain"/>
    <property type="match status" value="1"/>
</dbReference>
<dbReference type="PANTHER" id="PTHR18964">
    <property type="entry name" value="ROK (REPRESSOR, ORF, KINASE) FAMILY"/>
    <property type="match status" value="1"/>
</dbReference>
<dbReference type="RefSeq" id="WP_189857790.1">
    <property type="nucleotide sequence ID" value="NZ_BMVW01000003.1"/>
</dbReference>
<dbReference type="EMBL" id="BMVW01000003">
    <property type="protein sequence ID" value="GGZ02945.1"/>
    <property type="molecule type" value="Genomic_DNA"/>
</dbReference>
<dbReference type="Pfam" id="PF00480">
    <property type="entry name" value="ROK"/>
    <property type="match status" value="1"/>
</dbReference>
<evidence type="ECO:0000313" key="2">
    <source>
        <dbReference type="EMBL" id="GGZ02945.1"/>
    </source>
</evidence>
<dbReference type="AlphaFoldDB" id="A0A918PE23"/>
<dbReference type="PROSITE" id="PS01125">
    <property type="entry name" value="ROK"/>
    <property type="match status" value="1"/>
</dbReference>
<dbReference type="InterPro" id="IPR043129">
    <property type="entry name" value="ATPase_NBD"/>
</dbReference>
<evidence type="ECO:0000256" key="1">
    <source>
        <dbReference type="ARBA" id="ARBA00006479"/>
    </source>
</evidence>
<name>A0A918PE23_9ACTN</name>
<gene>
    <name evidence="2" type="ORF">GCM10010365_22120</name>
</gene>
<reference evidence="2" key="1">
    <citation type="journal article" date="2014" name="Int. J. Syst. Evol. Microbiol.">
        <title>Complete genome sequence of Corynebacterium casei LMG S-19264T (=DSM 44701T), isolated from a smear-ripened cheese.</title>
        <authorList>
            <consortium name="US DOE Joint Genome Institute (JGI-PGF)"/>
            <person name="Walter F."/>
            <person name="Albersmeier A."/>
            <person name="Kalinowski J."/>
            <person name="Ruckert C."/>
        </authorList>
    </citation>
    <scope>NUCLEOTIDE SEQUENCE</scope>
    <source>
        <strain evidence="2">JCM 4815</strain>
    </source>
</reference>
<organism evidence="2 3">
    <name type="scientific">Streptomyces poonensis</name>
    <dbReference type="NCBI Taxonomy" id="68255"/>
    <lineage>
        <taxon>Bacteria</taxon>
        <taxon>Bacillati</taxon>
        <taxon>Actinomycetota</taxon>
        <taxon>Actinomycetes</taxon>
        <taxon>Kitasatosporales</taxon>
        <taxon>Streptomycetaceae</taxon>
        <taxon>Streptomyces</taxon>
    </lineage>
</organism>
<dbReference type="PANTHER" id="PTHR18964:SF169">
    <property type="entry name" value="N-ACETYLMANNOSAMINE KINASE"/>
    <property type="match status" value="1"/>
</dbReference>
<evidence type="ECO:0000313" key="3">
    <source>
        <dbReference type="Proteomes" id="UP000622166"/>
    </source>
</evidence>
<keyword evidence="3" id="KW-1185">Reference proteome</keyword>
<dbReference type="InterPro" id="IPR049874">
    <property type="entry name" value="ROK_cs"/>
</dbReference>
<dbReference type="InterPro" id="IPR000600">
    <property type="entry name" value="ROK"/>
</dbReference>
<evidence type="ECO:0008006" key="4">
    <source>
        <dbReference type="Google" id="ProtNLM"/>
    </source>
</evidence>
<reference evidence="2" key="2">
    <citation type="submission" date="2020-09" db="EMBL/GenBank/DDBJ databases">
        <authorList>
            <person name="Sun Q."/>
            <person name="Ohkuma M."/>
        </authorList>
    </citation>
    <scope>NUCLEOTIDE SEQUENCE</scope>
    <source>
        <strain evidence="2">JCM 4815</strain>
    </source>
</reference>
<protein>
    <recommendedName>
        <fullName evidence="4">ROK family protein</fullName>
    </recommendedName>
</protein>
<sequence>MSSHQVAAPRPGDVLTAALDIGGTKIAGALVAPDGTLVHHTRRATPARESAGTLLGAVHEVLDALATHPRWDHVRALGIGSAGPVDLTHGTVSPVNIPAWRDFPLTESVGAHPAVAAVAAVAQKHVVLAGDAVAMAAAEHRHGAARGHANALCLVVSTGVGAGLILNGKVHHGITGNAGHLGHISVDFDGEPCPCGADGCLEGIASGTAITRHALALGWRPPRTADAAADAATVAAAARSGDPAALAAFDRAARALAAGIAATAALVEIDVAVVGGGVAQSGEVLFGPLGHHLRRYAAMPFLRRLRVVPAALGPDAGLVGAAVLAAETAAPATVPVPVHVPVAGSR</sequence>
<proteinExistence type="inferred from homology"/>